<organism evidence="1 2">
    <name type="scientific">Extremus antarcticus</name>
    <dbReference type="NCBI Taxonomy" id="702011"/>
    <lineage>
        <taxon>Eukaryota</taxon>
        <taxon>Fungi</taxon>
        <taxon>Dikarya</taxon>
        <taxon>Ascomycota</taxon>
        <taxon>Pezizomycotina</taxon>
        <taxon>Dothideomycetes</taxon>
        <taxon>Dothideomycetidae</taxon>
        <taxon>Mycosphaerellales</taxon>
        <taxon>Extremaceae</taxon>
        <taxon>Extremus</taxon>
    </lineage>
</organism>
<sequence length="290" mass="32058">MCFYKSAVDQGVANLAYDSATPADLTCPDADGTTFIDATGNIYQVQCDTFFPSSDNITSTAGGQDLTDCAMQCSNLGGCVGATYQNGTCTFFSSYGLGGASSRPGVSSLVLLSKPAVVNALGGTTNHTSDYSKLLVIAGSHDPHKHYPYSIACSQLAARLVVDHYADYVARPDYTFVDAVAAQRVTSYHFTRLADATKHQLEYRQPTHSPISINVVVNAEYRYWANSQHAVHHRVWFANYQQQYRQSTFDHHLTAFYVNQLEYRPKLELAEHVSSERGYFRLPDCTINLR</sequence>
<reference evidence="1" key="1">
    <citation type="submission" date="2023-04" db="EMBL/GenBank/DDBJ databases">
        <title>Black Yeasts Isolated from many extreme environments.</title>
        <authorList>
            <person name="Coleine C."/>
            <person name="Stajich J.E."/>
            <person name="Selbmann L."/>
        </authorList>
    </citation>
    <scope>NUCLEOTIDE SEQUENCE</scope>
    <source>
        <strain evidence="1">CCFEE 5312</strain>
    </source>
</reference>
<dbReference type="EMBL" id="JAWDJX010000003">
    <property type="protein sequence ID" value="KAK3057413.1"/>
    <property type="molecule type" value="Genomic_DNA"/>
</dbReference>
<accession>A0AAJ0GH14</accession>
<evidence type="ECO:0008006" key="3">
    <source>
        <dbReference type="Google" id="ProtNLM"/>
    </source>
</evidence>
<evidence type="ECO:0000313" key="2">
    <source>
        <dbReference type="Proteomes" id="UP001271007"/>
    </source>
</evidence>
<name>A0AAJ0GH14_9PEZI</name>
<evidence type="ECO:0000313" key="1">
    <source>
        <dbReference type="EMBL" id="KAK3057413.1"/>
    </source>
</evidence>
<keyword evidence="2" id="KW-1185">Reference proteome</keyword>
<gene>
    <name evidence="1" type="ORF">LTR09_001597</name>
</gene>
<proteinExistence type="predicted"/>
<dbReference type="AlphaFoldDB" id="A0AAJ0GH14"/>
<comment type="caution">
    <text evidence="1">The sequence shown here is derived from an EMBL/GenBank/DDBJ whole genome shotgun (WGS) entry which is preliminary data.</text>
</comment>
<dbReference type="Proteomes" id="UP001271007">
    <property type="component" value="Unassembled WGS sequence"/>
</dbReference>
<protein>
    <recommendedName>
        <fullName evidence="3">Apple domain-containing protein</fullName>
    </recommendedName>
</protein>